<dbReference type="Pfam" id="PF05028">
    <property type="entry name" value="PARG_cat_C"/>
    <property type="match status" value="1"/>
</dbReference>
<dbReference type="RefSeq" id="XP_001019225.1">
    <property type="nucleotide sequence ID" value="XM_001019225.1"/>
</dbReference>
<reference evidence="3" key="1">
    <citation type="journal article" date="2006" name="PLoS Biol.">
        <title>Macronuclear genome sequence of the ciliate Tetrahymena thermophila, a model eukaryote.</title>
        <authorList>
            <person name="Eisen J.A."/>
            <person name="Coyne R.S."/>
            <person name="Wu M."/>
            <person name="Wu D."/>
            <person name="Thiagarajan M."/>
            <person name="Wortman J.R."/>
            <person name="Badger J.H."/>
            <person name="Ren Q."/>
            <person name="Amedeo P."/>
            <person name="Jones K.M."/>
            <person name="Tallon L.J."/>
            <person name="Delcher A.L."/>
            <person name="Salzberg S.L."/>
            <person name="Silva J.C."/>
            <person name="Haas B.J."/>
            <person name="Majoros W.H."/>
            <person name="Farzad M."/>
            <person name="Carlton J.M."/>
            <person name="Smith R.K. Jr."/>
            <person name="Garg J."/>
            <person name="Pearlman R.E."/>
            <person name="Karrer K.M."/>
            <person name="Sun L."/>
            <person name="Manning G."/>
            <person name="Elde N.C."/>
            <person name="Turkewitz A.P."/>
            <person name="Asai D.J."/>
            <person name="Wilkes D.E."/>
            <person name="Wang Y."/>
            <person name="Cai H."/>
            <person name="Collins K."/>
            <person name="Stewart B.A."/>
            <person name="Lee S.R."/>
            <person name="Wilamowska K."/>
            <person name="Weinberg Z."/>
            <person name="Ruzzo W.L."/>
            <person name="Wloga D."/>
            <person name="Gaertig J."/>
            <person name="Frankel J."/>
            <person name="Tsao C.-C."/>
            <person name="Gorovsky M.A."/>
            <person name="Keeling P.J."/>
            <person name="Waller R.F."/>
            <person name="Patron N.J."/>
            <person name="Cherry J.M."/>
            <person name="Stover N.A."/>
            <person name="Krieger C.J."/>
            <person name="del Toro C."/>
            <person name="Ryder H.F."/>
            <person name="Williamson S.C."/>
            <person name="Barbeau R.A."/>
            <person name="Hamilton E.P."/>
            <person name="Orias E."/>
        </authorList>
    </citation>
    <scope>NUCLEOTIDE SEQUENCE [LARGE SCALE GENOMIC DNA]</scope>
    <source>
        <strain evidence="3">SB210</strain>
    </source>
</reference>
<protein>
    <submittedName>
        <fullName evidence="2">Poly (ADP-ribose) glycohydrolase</fullName>
    </submittedName>
</protein>
<name>Q23R61_TETTS</name>
<sequence>MGNKKSSENSQKPFEVQIGVRLSASIKELLKEVPQDVHPIKKQIYKEALSRLNQQDKEQIMIYIKCNQNTVISQVLYNEIKIQMMDGPYNYKSDFNSQQQPTKSWYVNFSDKNLFGFYHTPLFAQDEVQCCQFPLLPYIKQYIQAYSKQEEGYFPVTRVGMNSYPILVLNCQYLCYVDLLKKNKNYPYGIYGNNFEKLKKEDVNEFFSFPKLEETKNLINLICMSALSIFSQKGQSREYTEAEIVYTFETVYRAFYSAVQESKSNNQNVYVVINTGNWGSGAFGNNLVFTVLVQLAAAHLAKVNCLNYYPFDDQGKYGYQEGYKLFQIFIKQMQQNQVELSLQFQLNFIQFCINQKFTWGSSNGF</sequence>
<evidence type="ECO:0000259" key="1">
    <source>
        <dbReference type="Pfam" id="PF05028"/>
    </source>
</evidence>
<dbReference type="InterPro" id="IPR046372">
    <property type="entry name" value="PARG_cat_C"/>
</dbReference>
<dbReference type="AlphaFoldDB" id="Q23R61"/>
<gene>
    <name evidence="2" type="ORF">TTHERM_00849230</name>
</gene>
<dbReference type="GeneID" id="7834862"/>
<dbReference type="Proteomes" id="UP000009168">
    <property type="component" value="Unassembled WGS sequence"/>
</dbReference>
<dbReference type="GO" id="GO:0006282">
    <property type="term" value="P:regulation of DNA repair"/>
    <property type="evidence" value="ECO:0007669"/>
    <property type="project" value="InterPro"/>
</dbReference>
<evidence type="ECO:0000313" key="3">
    <source>
        <dbReference type="Proteomes" id="UP000009168"/>
    </source>
</evidence>
<dbReference type="EMBL" id="GG662645">
    <property type="protein sequence ID" value="EAR98980.1"/>
    <property type="molecule type" value="Genomic_DNA"/>
</dbReference>
<dbReference type="KEGG" id="tet:TTHERM_00849230"/>
<keyword evidence="3" id="KW-1185">Reference proteome</keyword>
<dbReference type="OrthoDB" id="1937899at2759"/>
<organism evidence="2 3">
    <name type="scientific">Tetrahymena thermophila (strain SB210)</name>
    <dbReference type="NCBI Taxonomy" id="312017"/>
    <lineage>
        <taxon>Eukaryota</taxon>
        <taxon>Sar</taxon>
        <taxon>Alveolata</taxon>
        <taxon>Ciliophora</taxon>
        <taxon>Intramacronucleata</taxon>
        <taxon>Oligohymenophorea</taxon>
        <taxon>Hymenostomatida</taxon>
        <taxon>Tetrahymenina</taxon>
        <taxon>Tetrahymenidae</taxon>
        <taxon>Tetrahymena</taxon>
    </lineage>
</organism>
<dbReference type="InParanoid" id="Q23R61"/>
<evidence type="ECO:0000313" key="2">
    <source>
        <dbReference type="EMBL" id="EAR98980.1"/>
    </source>
</evidence>
<proteinExistence type="predicted"/>
<dbReference type="HOGENOM" id="CLU_073600_0_0_1"/>
<dbReference type="GO" id="GO:0004649">
    <property type="term" value="F:poly(ADP-ribose) glycohydrolase activity"/>
    <property type="evidence" value="ECO:0007669"/>
    <property type="project" value="InterPro"/>
</dbReference>
<accession>Q23R61</accession>
<feature type="domain" description="PARG catalytic Macro" evidence="1">
    <location>
        <begin position="208"/>
        <end position="314"/>
    </location>
</feature>